<dbReference type="STRING" id="4540.A0A3L6TDL0"/>
<evidence type="ECO:0000256" key="2">
    <source>
        <dbReference type="SAM" id="MobiDB-lite"/>
    </source>
</evidence>
<feature type="compositionally biased region" description="Basic and acidic residues" evidence="2">
    <location>
        <begin position="224"/>
        <end position="249"/>
    </location>
</feature>
<dbReference type="InterPro" id="IPR007321">
    <property type="entry name" value="Transposase_28"/>
</dbReference>
<keyword evidence="1" id="KW-0175">Coiled coil</keyword>
<evidence type="ECO:0000256" key="1">
    <source>
        <dbReference type="SAM" id="Coils"/>
    </source>
</evidence>
<feature type="compositionally biased region" description="Low complexity" evidence="2">
    <location>
        <begin position="206"/>
        <end position="220"/>
    </location>
</feature>
<evidence type="ECO:0000259" key="3">
    <source>
        <dbReference type="Pfam" id="PF04195"/>
    </source>
</evidence>
<sequence length="420" mass="45160">MAASSSSSSVVLDLGKAADGDTTTSAIFFSDSDAAGAASSWPAAEAITSTLTSEGTLRDLLDRYGVPREFKPVWCASNQGWTACTPPPPGSNAISLYTAALDAGLRFPLHDFYGKILRHYGLAPSQLAPERVGVHGRLRPALRGSRRGAAGVRVQALLLHIHPQAPARRPLGVAPLPAPQRQHRPTPLHGQAAHQDGMEVEVLLPPGPGVDPVEVPGEVGQAEEGGRTQAADHAHGNKKAEADGRHGREQAPVSFPAPTPTQPAGFVPDERQAFSAEGGSNMPTTEASKVWETNKENAKLKKDWQDANTNVDELRGKLREAKLWITQYMENLSAANAEIARMKAERGDAAVKEVHDAKANAKLEIMVAENQNFKRLAMFHTKGAMDTKSWCSPASQTLMLLCCSSQSWREAHHRALHLIH</sequence>
<keyword evidence="5" id="KW-1185">Reference proteome</keyword>
<proteinExistence type="predicted"/>
<name>A0A3L6TDL0_PANMI</name>
<feature type="region of interest" description="Disordered" evidence="2">
    <location>
        <begin position="206"/>
        <end position="260"/>
    </location>
</feature>
<feature type="region of interest" description="Disordered" evidence="2">
    <location>
        <begin position="168"/>
        <end position="192"/>
    </location>
</feature>
<feature type="coiled-coil region" evidence="1">
    <location>
        <begin position="297"/>
        <end position="371"/>
    </location>
</feature>
<gene>
    <name evidence="4" type="ORF">C2845_PM03G32810</name>
</gene>
<evidence type="ECO:0000313" key="4">
    <source>
        <dbReference type="EMBL" id="RLN34926.1"/>
    </source>
</evidence>
<dbReference type="EMBL" id="PQIB02000002">
    <property type="protein sequence ID" value="RLN34926.1"/>
    <property type="molecule type" value="Genomic_DNA"/>
</dbReference>
<protein>
    <recommendedName>
        <fullName evidence="3">Transposase (putative) gypsy type domain-containing protein</fullName>
    </recommendedName>
</protein>
<accession>A0A3L6TDL0</accession>
<reference evidence="5" key="1">
    <citation type="journal article" date="2019" name="Nat. Commun.">
        <title>The genome of broomcorn millet.</title>
        <authorList>
            <person name="Zou C."/>
            <person name="Miki D."/>
            <person name="Li D."/>
            <person name="Tang Q."/>
            <person name="Xiao L."/>
            <person name="Rajput S."/>
            <person name="Deng P."/>
            <person name="Jia W."/>
            <person name="Huang R."/>
            <person name="Zhang M."/>
            <person name="Sun Y."/>
            <person name="Hu J."/>
            <person name="Fu X."/>
            <person name="Schnable P.S."/>
            <person name="Li F."/>
            <person name="Zhang H."/>
            <person name="Feng B."/>
            <person name="Zhu X."/>
            <person name="Liu R."/>
            <person name="Schnable J.C."/>
            <person name="Zhu J.-K."/>
            <person name="Zhang H."/>
        </authorList>
    </citation>
    <scope>NUCLEOTIDE SEQUENCE [LARGE SCALE GENOMIC DNA]</scope>
</reference>
<comment type="caution">
    <text evidence="4">The sequence shown here is derived from an EMBL/GenBank/DDBJ whole genome shotgun (WGS) entry which is preliminary data.</text>
</comment>
<dbReference type="AlphaFoldDB" id="A0A3L6TDL0"/>
<evidence type="ECO:0000313" key="5">
    <source>
        <dbReference type="Proteomes" id="UP000275267"/>
    </source>
</evidence>
<dbReference type="OrthoDB" id="671678at2759"/>
<feature type="domain" description="Transposase (putative) gypsy type" evidence="3">
    <location>
        <begin position="98"/>
        <end position="130"/>
    </location>
</feature>
<dbReference type="Pfam" id="PF04195">
    <property type="entry name" value="Transposase_28"/>
    <property type="match status" value="1"/>
</dbReference>
<dbReference type="Proteomes" id="UP000275267">
    <property type="component" value="Unassembled WGS sequence"/>
</dbReference>
<organism evidence="4 5">
    <name type="scientific">Panicum miliaceum</name>
    <name type="common">Proso millet</name>
    <name type="synonym">Broomcorn millet</name>
    <dbReference type="NCBI Taxonomy" id="4540"/>
    <lineage>
        <taxon>Eukaryota</taxon>
        <taxon>Viridiplantae</taxon>
        <taxon>Streptophyta</taxon>
        <taxon>Embryophyta</taxon>
        <taxon>Tracheophyta</taxon>
        <taxon>Spermatophyta</taxon>
        <taxon>Magnoliopsida</taxon>
        <taxon>Liliopsida</taxon>
        <taxon>Poales</taxon>
        <taxon>Poaceae</taxon>
        <taxon>PACMAD clade</taxon>
        <taxon>Panicoideae</taxon>
        <taxon>Panicodae</taxon>
        <taxon>Paniceae</taxon>
        <taxon>Panicinae</taxon>
        <taxon>Panicum</taxon>
        <taxon>Panicum sect. Panicum</taxon>
    </lineage>
</organism>